<keyword evidence="8" id="KW-0624">Polysaccharide degradation</keyword>
<dbReference type="InterPro" id="IPR029058">
    <property type="entry name" value="AB_hydrolase_fold"/>
</dbReference>
<comment type="catalytic activity">
    <reaction evidence="9">
        <text>feruloyl-polysaccharide + H2O = ferulate + polysaccharide.</text>
        <dbReference type="EC" id="3.1.1.73"/>
    </reaction>
</comment>
<dbReference type="OrthoDB" id="424610at2759"/>
<sequence>MKSAIIPSILLSLIPSIHSLTLQESQAKCNALLPPNVRPDDSVDLSIPSSSGVTPRKFRLHLPPGYDGTKQLPLILSFHGRKQNAIYQEKLSQFSNASYGFKGIVVYPEGVPIKKDGKEIQQWQGDPEAPSSINDLQFTMELLKHLKSTYCIDPSRIYAAGKSNGGGFTGMLACDPIASTRIAAFAAVSGAFYINDTTHKLPDCLPGRHPVPLMEFHGLADRVIKYAGGPNKRNNAKSISIVKYVDDWAKRDGFTVSENSTSTPCSGKKEVTKYAWGGEKETVVHYAYKNLDHDWPSSFANKDTGDDESLLTCKKAEATSLILEWFGKWTL</sequence>
<evidence type="ECO:0000256" key="1">
    <source>
        <dbReference type="ARBA" id="ARBA00004613"/>
    </source>
</evidence>
<accession>A0A6A6ZSU9</accession>
<keyword evidence="6" id="KW-0378">Hydrolase</keyword>
<evidence type="ECO:0000256" key="9">
    <source>
        <dbReference type="ARBA" id="ARBA00034075"/>
    </source>
</evidence>
<proteinExistence type="predicted"/>
<dbReference type="EMBL" id="MU006231">
    <property type="protein sequence ID" value="KAF2823893.1"/>
    <property type="molecule type" value="Genomic_DNA"/>
</dbReference>
<evidence type="ECO:0000256" key="5">
    <source>
        <dbReference type="ARBA" id="ARBA00022729"/>
    </source>
</evidence>
<dbReference type="PANTHER" id="PTHR38050:SF2">
    <property type="entry name" value="FERULOYL ESTERASE C-RELATED"/>
    <property type="match status" value="1"/>
</dbReference>
<dbReference type="AlphaFoldDB" id="A0A6A6ZSU9"/>
<reference evidence="11" key="1">
    <citation type="journal article" date="2020" name="Stud. Mycol.">
        <title>101 Dothideomycetes genomes: a test case for predicting lifestyles and emergence of pathogens.</title>
        <authorList>
            <person name="Haridas S."/>
            <person name="Albert R."/>
            <person name="Binder M."/>
            <person name="Bloem J."/>
            <person name="Labutti K."/>
            <person name="Salamov A."/>
            <person name="Andreopoulos B."/>
            <person name="Baker S."/>
            <person name="Barry K."/>
            <person name="Bills G."/>
            <person name="Bluhm B."/>
            <person name="Cannon C."/>
            <person name="Castanera R."/>
            <person name="Culley D."/>
            <person name="Daum C."/>
            <person name="Ezra D."/>
            <person name="Gonzalez J."/>
            <person name="Henrissat B."/>
            <person name="Kuo A."/>
            <person name="Liang C."/>
            <person name="Lipzen A."/>
            <person name="Lutzoni F."/>
            <person name="Magnuson J."/>
            <person name="Mondo S."/>
            <person name="Nolan M."/>
            <person name="Ohm R."/>
            <person name="Pangilinan J."/>
            <person name="Park H.-J."/>
            <person name="Ramirez L."/>
            <person name="Alfaro M."/>
            <person name="Sun H."/>
            <person name="Tritt A."/>
            <person name="Yoshinaga Y."/>
            <person name="Zwiers L.-H."/>
            <person name="Turgeon B."/>
            <person name="Goodwin S."/>
            <person name="Spatafora J."/>
            <person name="Crous P."/>
            <person name="Grigoriev I."/>
        </authorList>
    </citation>
    <scope>NUCLEOTIDE SEQUENCE</scope>
    <source>
        <strain evidence="11">CBS 113818</strain>
    </source>
</reference>
<keyword evidence="5 10" id="KW-0732">Signal</keyword>
<evidence type="ECO:0000256" key="4">
    <source>
        <dbReference type="ARBA" id="ARBA00022651"/>
    </source>
</evidence>
<evidence type="ECO:0000256" key="8">
    <source>
        <dbReference type="ARBA" id="ARBA00023326"/>
    </source>
</evidence>
<evidence type="ECO:0000313" key="11">
    <source>
        <dbReference type="EMBL" id="KAF2823893.1"/>
    </source>
</evidence>
<keyword evidence="4" id="KW-0858">Xylan degradation</keyword>
<evidence type="ECO:0000256" key="6">
    <source>
        <dbReference type="ARBA" id="ARBA00022801"/>
    </source>
</evidence>
<name>A0A6A6ZSU9_9PLEO</name>
<dbReference type="SUPFAM" id="SSF53474">
    <property type="entry name" value="alpha/beta-Hydrolases"/>
    <property type="match status" value="1"/>
</dbReference>
<keyword evidence="3" id="KW-0964">Secreted</keyword>
<protein>
    <recommendedName>
        <fullName evidence="2">feruloyl esterase</fullName>
        <ecNumber evidence="2">3.1.1.73</ecNumber>
    </recommendedName>
</protein>
<dbReference type="PANTHER" id="PTHR38050">
    <property type="match status" value="1"/>
</dbReference>
<evidence type="ECO:0000256" key="10">
    <source>
        <dbReference type="SAM" id="SignalP"/>
    </source>
</evidence>
<dbReference type="InterPro" id="IPR043595">
    <property type="entry name" value="FaeB/C/D"/>
</dbReference>
<dbReference type="GO" id="GO:0030600">
    <property type="term" value="F:feruloyl esterase activity"/>
    <property type="evidence" value="ECO:0007669"/>
    <property type="project" value="UniProtKB-EC"/>
</dbReference>
<dbReference type="GO" id="GO:0005576">
    <property type="term" value="C:extracellular region"/>
    <property type="evidence" value="ECO:0007669"/>
    <property type="project" value="UniProtKB-SubCell"/>
</dbReference>
<feature type="chain" id="PRO_5039215143" description="feruloyl esterase" evidence="10">
    <location>
        <begin position="20"/>
        <end position="331"/>
    </location>
</feature>
<evidence type="ECO:0000256" key="7">
    <source>
        <dbReference type="ARBA" id="ARBA00023277"/>
    </source>
</evidence>
<feature type="signal peptide" evidence="10">
    <location>
        <begin position="1"/>
        <end position="19"/>
    </location>
</feature>
<dbReference type="Gene3D" id="3.40.50.1820">
    <property type="entry name" value="alpha/beta hydrolase"/>
    <property type="match status" value="1"/>
</dbReference>
<organism evidence="11 12">
    <name type="scientific">Ophiobolus disseminans</name>
    <dbReference type="NCBI Taxonomy" id="1469910"/>
    <lineage>
        <taxon>Eukaryota</taxon>
        <taxon>Fungi</taxon>
        <taxon>Dikarya</taxon>
        <taxon>Ascomycota</taxon>
        <taxon>Pezizomycotina</taxon>
        <taxon>Dothideomycetes</taxon>
        <taxon>Pleosporomycetidae</taxon>
        <taxon>Pleosporales</taxon>
        <taxon>Pleosporineae</taxon>
        <taxon>Phaeosphaeriaceae</taxon>
        <taxon>Ophiobolus</taxon>
    </lineage>
</organism>
<dbReference type="GO" id="GO:0045493">
    <property type="term" value="P:xylan catabolic process"/>
    <property type="evidence" value="ECO:0007669"/>
    <property type="project" value="UniProtKB-KW"/>
</dbReference>
<keyword evidence="12" id="KW-1185">Reference proteome</keyword>
<evidence type="ECO:0000256" key="3">
    <source>
        <dbReference type="ARBA" id="ARBA00022525"/>
    </source>
</evidence>
<comment type="subcellular location">
    <subcellularLocation>
        <location evidence="1">Secreted</location>
    </subcellularLocation>
</comment>
<dbReference type="EC" id="3.1.1.73" evidence="2"/>
<dbReference type="InterPro" id="IPR010126">
    <property type="entry name" value="Esterase_phb"/>
</dbReference>
<dbReference type="Proteomes" id="UP000799424">
    <property type="component" value="Unassembled WGS sequence"/>
</dbReference>
<evidence type="ECO:0000256" key="2">
    <source>
        <dbReference type="ARBA" id="ARBA00013091"/>
    </source>
</evidence>
<dbReference type="Pfam" id="PF10503">
    <property type="entry name" value="Esterase_PHB"/>
    <property type="match status" value="1"/>
</dbReference>
<keyword evidence="7" id="KW-0119">Carbohydrate metabolism</keyword>
<gene>
    <name evidence="11" type="ORF">CC86DRAFT_468880</name>
</gene>
<evidence type="ECO:0000313" key="12">
    <source>
        <dbReference type="Proteomes" id="UP000799424"/>
    </source>
</evidence>